<reference evidence="1 2" key="1">
    <citation type="submission" date="2021-01" db="EMBL/GenBank/DDBJ databases">
        <title>Cercospora kikuchii MAFF 305040 whole genome shotgun sequence.</title>
        <authorList>
            <person name="Kashiwa T."/>
            <person name="Suzuki T."/>
        </authorList>
    </citation>
    <scope>NUCLEOTIDE SEQUENCE [LARGE SCALE GENOMIC DNA]</scope>
    <source>
        <strain evidence="1 2">MAFF 305040</strain>
    </source>
</reference>
<organism evidence="1 2">
    <name type="scientific">Cercospora kikuchii</name>
    <dbReference type="NCBI Taxonomy" id="84275"/>
    <lineage>
        <taxon>Eukaryota</taxon>
        <taxon>Fungi</taxon>
        <taxon>Dikarya</taxon>
        <taxon>Ascomycota</taxon>
        <taxon>Pezizomycotina</taxon>
        <taxon>Dothideomycetes</taxon>
        <taxon>Dothideomycetidae</taxon>
        <taxon>Mycosphaerellales</taxon>
        <taxon>Mycosphaerellaceae</taxon>
        <taxon>Cercospora</taxon>
    </lineage>
</organism>
<dbReference type="RefSeq" id="XP_044662440.1">
    <property type="nucleotide sequence ID" value="XM_044806505.1"/>
</dbReference>
<protein>
    <submittedName>
        <fullName evidence="1">Uncharacterized protein</fullName>
    </submittedName>
</protein>
<dbReference type="AlphaFoldDB" id="A0A9P3CZV5"/>
<keyword evidence="2" id="KW-1185">Reference proteome</keyword>
<dbReference type="OrthoDB" id="10374972at2759"/>
<proteinExistence type="predicted"/>
<dbReference type="Proteomes" id="UP000825890">
    <property type="component" value="Unassembled WGS sequence"/>
</dbReference>
<dbReference type="EMBL" id="BOLY01000007">
    <property type="protein sequence ID" value="GIZ47953.1"/>
    <property type="molecule type" value="Genomic_DNA"/>
</dbReference>
<name>A0A9P3CZV5_9PEZI</name>
<gene>
    <name evidence="1" type="ORF">CKM354_001102800</name>
</gene>
<evidence type="ECO:0000313" key="2">
    <source>
        <dbReference type="Proteomes" id="UP000825890"/>
    </source>
</evidence>
<comment type="caution">
    <text evidence="1">The sequence shown here is derived from an EMBL/GenBank/DDBJ whole genome shotgun (WGS) entry which is preliminary data.</text>
</comment>
<evidence type="ECO:0000313" key="1">
    <source>
        <dbReference type="EMBL" id="GIZ47953.1"/>
    </source>
</evidence>
<sequence>MVVRWRSTMIYGAASAWAIRTEGLFNPISLRGSLFVHMSSKLSRIMSTMFSKLILPPLSLELASFLSIKCSRDGPSREVFVLHVGLTFDRIVFSEYDFVRIQGFTIANLAISGAAISSSIPVVAQLPGPLAAEVAELLSTDAGDVVTAIGQLDPLPAVWAALVVFSSYKTLKRHIKILLRSSMVFCGRLAVVGNANL</sequence>
<dbReference type="GeneID" id="68296603"/>
<accession>A0A9P3CZV5</accession>